<comment type="caution">
    <text evidence="1">The sequence shown here is derived from an EMBL/GenBank/DDBJ whole genome shotgun (WGS) entry which is preliminary data.</text>
</comment>
<dbReference type="SUPFAM" id="SSF56112">
    <property type="entry name" value="Protein kinase-like (PK-like)"/>
    <property type="match status" value="1"/>
</dbReference>
<proteinExistence type="predicted"/>
<dbReference type="Proteomes" id="UP000297741">
    <property type="component" value="Unassembled WGS sequence"/>
</dbReference>
<dbReference type="RefSeq" id="WP_135429156.1">
    <property type="nucleotide sequence ID" value="NZ_RPEM01000002.1"/>
</dbReference>
<dbReference type="InterPro" id="IPR011009">
    <property type="entry name" value="Kinase-like_dom_sf"/>
</dbReference>
<organism evidence="1 2">
    <name type="scientific">Pseudotabrizicola sediminis</name>
    <dbReference type="NCBI Taxonomy" id="2486418"/>
    <lineage>
        <taxon>Bacteria</taxon>
        <taxon>Pseudomonadati</taxon>
        <taxon>Pseudomonadota</taxon>
        <taxon>Alphaproteobacteria</taxon>
        <taxon>Rhodobacterales</taxon>
        <taxon>Paracoccaceae</taxon>
        <taxon>Pseudotabrizicola</taxon>
    </lineage>
</organism>
<sequence>MTEPDHTPLPKPVATALQAALSQPPQRIKALALPGGGRVWLKRVEQATGRMRLQKGNGLSAFVAEREALRLLHARGVPVAQVMAEGPDYLLLPDLGPTLSTLLKDTTHPMPDRIAAFAAAGAALAGLHRAGFSHGRPALRDFCWQRGELRLIDLERFRNRRRSRMVRALDVVIFTHSWFANDRGIAPGPELDAALNAYRAAAPAGLWRAVARLVRLMAPLGALARGVARISTPSKDVQAIPPTLAYLARVTQAPG</sequence>
<evidence type="ECO:0000313" key="2">
    <source>
        <dbReference type="Proteomes" id="UP000297741"/>
    </source>
</evidence>
<gene>
    <name evidence="1" type="ORF">EEB11_04200</name>
</gene>
<accession>A0ABY2KPZ3</accession>
<reference evidence="1 2" key="1">
    <citation type="submission" date="2018-11" db="EMBL/GenBank/DDBJ databases">
        <title>Tabrizicola sp. isolated from sediment of alpine lake.</title>
        <authorList>
            <person name="Liu Z."/>
        </authorList>
    </citation>
    <scope>NUCLEOTIDE SEQUENCE [LARGE SCALE GENOMIC DNA]</scope>
    <source>
        <strain evidence="1 2">DRYC-M-16</strain>
    </source>
</reference>
<name>A0ABY2KPZ3_9RHOB</name>
<dbReference type="EMBL" id="RPEM01000002">
    <property type="protein sequence ID" value="TGD44775.1"/>
    <property type="molecule type" value="Genomic_DNA"/>
</dbReference>
<keyword evidence="2" id="KW-1185">Reference proteome</keyword>
<protein>
    <submittedName>
        <fullName evidence="1">Serine/threonine protein phosphatase</fullName>
    </submittedName>
</protein>
<evidence type="ECO:0000313" key="1">
    <source>
        <dbReference type="EMBL" id="TGD44775.1"/>
    </source>
</evidence>